<proteinExistence type="predicted"/>
<protein>
    <submittedName>
        <fullName evidence="1">Uncharacterized protein</fullName>
    </submittedName>
</protein>
<dbReference type="Proteomes" id="UP000305067">
    <property type="component" value="Unassembled WGS sequence"/>
</dbReference>
<accession>A0A5C3R4S2</accession>
<gene>
    <name evidence="1" type="ORF">BDV98DRAFT_600105</name>
</gene>
<keyword evidence="2" id="KW-1185">Reference proteome</keyword>
<dbReference type="AlphaFoldDB" id="A0A5C3R4S2"/>
<dbReference type="EMBL" id="ML178814">
    <property type="protein sequence ID" value="TFL07859.1"/>
    <property type="molecule type" value="Genomic_DNA"/>
</dbReference>
<reference evidence="1 2" key="1">
    <citation type="journal article" date="2019" name="Nat. Ecol. Evol.">
        <title>Megaphylogeny resolves global patterns of mushroom evolution.</title>
        <authorList>
            <person name="Varga T."/>
            <person name="Krizsan K."/>
            <person name="Foldi C."/>
            <person name="Dima B."/>
            <person name="Sanchez-Garcia M."/>
            <person name="Sanchez-Ramirez S."/>
            <person name="Szollosi G.J."/>
            <person name="Szarkandi J.G."/>
            <person name="Papp V."/>
            <person name="Albert L."/>
            <person name="Andreopoulos W."/>
            <person name="Angelini C."/>
            <person name="Antonin V."/>
            <person name="Barry K.W."/>
            <person name="Bougher N.L."/>
            <person name="Buchanan P."/>
            <person name="Buyck B."/>
            <person name="Bense V."/>
            <person name="Catcheside P."/>
            <person name="Chovatia M."/>
            <person name="Cooper J."/>
            <person name="Damon W."/>
            <person name="Desjardin D."/>
            <person name="Finy P."/>
            <person name="Geml J."/>
            <person name="Haridas S."/>
            <person name="Hughes K."/>
            <person name="Justo A."/>
            <person name="Karasinski D."/>
            <person name="Kautmanova I."/>
            <person name="Kiss B."/>
            <person name="Kocsube S."/>
            <person name="Kotiranta H."/>
            <person name="LaButti K.M."/>
            <person name="Lechner B.E."/>
            <person name="Liimatainen K."/>
            <person name="Lipzen A."/>
            <person name="Lukacs Z."/>
            <person name="Mihaltcheva S."/>
            <person name="Morgado L.N."/>
            <person name="Niskanen T."/>
            <person name="Noordeloos M.E."/>
            <person name="Ohm R.A."/>
            <person name="Ortiz-Santana B."/>
            <person name="Ovrebo C."/>
            <person name="Racz N."/>
            <person name="Riley R."/>
            <person name="Savchenko A."/>
            <person name="Shiryaev A."/>
            <person name="Soop K."/>
            <person name="Spirin V."/>
            <person name="Szebenyi C."/>
            <person name="Tomsovsky M."/>
            <person name="Tulloss R.E."/>
            <person name="Uehling J."/>
            <person name="Grigoriev I.V."/>
            <person name="Vagvolgyi C."/>
            <person name="Papp T."/>
            <person name="Martin F.M."/>
            <person name="Miettinen O."/>
            <person name="Hibbett D.S."/>
            <person name="Nagy L.G."/>
        </authorList>
    </citation>
    <scope>NUCLEOTIDE SEQUENCE [LARGE SCALE GENOMIC DNA]</scope>
    <source>
        <strain evidence="1 2">CBS 309.79</strain>
    </source>
</reference>
<organism evidence="1 2">
    <name type="scientific">Pterulicium gracile</name>
    <dbReference type="NCBI Taxonomy" id="1884261"/>
    <lineage>
        <taxon>Eukaryota</taxon>
        <taxon>Fungi</taxon>
        <taxon>Dikarya</taxon>
        <taxon>Basidiomycota</taxon>
        <taxon>Agaricomycotina</taxon>
        <taxon>Agaricomycetes</taxon>
        <taxon>Agaricomycetidae</taxon>
        <taxon>Agaricales</taxon>
        <taxon>Pleurotineae</taxon>
        <taxon>Pterulaceae</taxon>
        <taxon>Pterulicium</taxon>
    </lineage>
</organism>
<evidence type="ECO:0000313" key="1">
    <source>
        <dbReference type="EMBL" id="TFL07859.1"/>
    </source>
</evidence>
<evidence type="ECO:0000313" key="2">
    <source>
        <dbReference type="Proteomes" id="UP000305067"/>
    </source>
</evidence>
<sequence>MHPCLSIPEIQHAICAEMYDSPDYQHRGTLLSLALVCKDLLQPALACLWTDMSDILPIIHLFPDGLSQLKDKGWYREETGILDHESSCAISGCEHSGSRPHYHYDYYDKTQQIPECQNDPATNISALGTLQHLANAVCSRDTPLLPHLLSLRFDIAAIDGAKAVDTCRILLTLPGPNLKTFGFYAEGYDGSFSDYNSALIGLEAIARILPNRCLGLTSLTLLSGVQTVLADLQMSDVEREKLRLAQGAVLRSLHNVTNLMISNVARHVTSLQKPTHLCLPSYWNEPRSGLADSLTLPNLTRRRIPTIPLPNLECLDLPCRILGPICTSLGKLGPTPSLKILTVRIDAQDD</sequence>
<dbReference type="OrthoDB" id="3543113at2759"/>
<name>A0A5C3R4S2_9AGAR</name>